<dbReference type="Proteomes" id="UP000553957">
    <property type="component" value="Unassembled WGS sequence"/>
</dbReference>
<feature type="region of interest" description="Disordered" evidence="1">
    <location>
        <begin position="1"/>
        <end position="57"/>
    </location>
</feature>
<name>A0A841S575_9ACTN</name>
<dbReference type="AlphaFoldDB" id="A0A841S575"/>
<evidence type="ECO:0000313" key="2">
    <source>
        <dbReference type="EMBL" id="MBB6565887.1"/>
    </source>
</evidence>
<sequence length="130" mass="14105">MTAPELLGTPSATGALRRPQEQRQTEDIQEPQNLLELRASMPGLDSGQPGTGDLRACSGLGLAQSEPLPLIPNDRAEFRPVPDRQVRHGISLSSFEDIFSMSSFEDKPSLSSFEDTLPADCCYCGVLRSV</sequence>
<protein>
    <submittedName>
        <fullName evidence="2">Uncharacterized protein</fullName>
    </submittedName>
</protein>
<evidence type="ECO:0000313" key="3">
    <source>
        <dbReference type="Proteomes" id="UP000553957"/>
    </source>
</evidence>
<gene>
    <name evidence="2" type="ORF">HNR71_001524</name>
</gene>
<reference evidence="2 3" key="1">
    <citation type="submission" date="2020-08" db="EMBL/GenBank/DDBJ databases">
        <title>Sequencing the genomes of 1000 actinobacteria strains.</title>
        <authorList>
            <person name="Klenk H.-P."/>
        </authorList>
    </citation>
    <scope>NUCLEOTIDE SEQUENCE [LARGE SCALE GENOMIC DNA]</scope>
    <source>
        <strain evidence="2 3">DSM 15626</strain>
    </source>
</reference>
<evidence type="ECO:0000256" key="1">
    <source>
        <dbReference type="SAM" id="MobiDB-lite"/>
    </source>
</evidence>
<organism evidence="2 3">
    <name type="scientific">Kribbella sandramycini</name>
    <dbReference type="NCBI Taxonomy" id="60450"/>
    <lineage>
        <taxon>Bacteria</taxon>
        <taxon>Bacillati</taxon>
        <taxon>Actinomycetota</taxon>
        <taxon>Actinomycetes</taxon>
        <taxon>Propionibacteriales</taxon>
        <taxon>Kribbellaceae</taxon>
        <taxon>Kribbella</taxon>
    </lineage>
</organism>
<accession>A0A841S575</accession>
<dbReference type="EMBL" id="JACHKF010000001">
    <property type="protein sequence ID" value="MBB6565887.1"/>
    <property type="molecule type" value="Genomic_DNA"/>
</dbReference>
<proteinExistence type="predicted"/>
<comment type="caution">
    <text evidence="2">The sequence shown here is derived from an EMBL/GenBank/DDBJ whole genome shotgun (WGS) entry which is preliminary data.</text>
</comment>